<evidence type="ECO:0000313" key="1">
    <source>
        <dbReference type="EMBL" id="CDF89667.1"/>
    </source>
</evidence>
<protein>
    <submittedName>
        <fullName evidence="1">ZYBA0S04-09780g1_1</fullName>
    </submittedName>
</protein>
<keyword evidence="2" id="KW-1185">Reference proteome</keyword>
<proteinExistence type="predicted"/>
<gene>
    <name evidence="1" type="ORF">BN860_09780g</name>
</gene>
<sequence>MESDTTKARDRIISVFQENGNKKRNVGPDVIQTLVDQHAGEPGTLDQDISFCTKTLGIYTELLKIEMFLEKTWDIKILSKSVLVKFELSEEDHELTDNLRNNNGNGFYKDIALKCIKKCDKLSSRLQQLQIESVSVREYVASMQSRILEDSITLLLELWFTCKAKLSTLRKRIAGVFINSKLLLIDLELEQLKTHLASKKDYDKVIPAYRSFMRILVEQLQDAQTTNDQALFDECLHVFLDVESMYNSMNFNWLLTENKLLQDSLTEADARNHAAADPFVLDSLLPSSMEACTSEPDLRSRSSSTSVPMSTSTDLSLMLEKTQLSKELPSLLATFNNAKRMEQEIENIRTAPVGTAPNLYHNPHNALPSANNFKTKLMMMNQQQSTLWNQFTNKAHYGSGTHILNNLYGINNNKNNSTHNKN</sequence>
<dbReference type="EMBL" id="HG316457">
    <property type="protein sequence ID" value="CDF89667.1"/>
    <property type="molecule type" value="Genomic_DNA"/>
</dbReference>
<name>A0A8J2T6N5_ZYGB2</name>
<evidence type="ECO:0000313" key="2">
    <source>
        <dbReference type="Proteomes" id="UP000019375"/>
    </source>
</evidence>
<dbReference type="AlphaFoldDB" id="A0A8J2T6N5"/>
<dbReference type="Proteomes" id="UP000019375">
    <property type="component" value="Unassembled WGS sequence"/>
</dbReference>
<reference evidence="2" key="1">
    <citation type="journal article" date="2013" name="Genome Announc.">
        <title>Genome sequence of the food spoilage yeast Zygosaccharomyces bailii CLIB 213(T).</title>
        <authorList>
            <person name="Galeote V."/>
            <person name="Bigey F."/>
            <person name="Devillers H."/>
            <person name="Neuveglise C."/>
            <person name="Dequin S."/>
        </authorList>
    </citation>
    <scope>NUCLEOTIDE SEQUENCE [LARGE SCALE GENOMIC DNA]</scope>
    <source>
        <strain evidence="2">CLIB 213 / ATCC 58445 / CBS 680 / CCRC 21525 / NBRC 1098 / NCYC 1416 / NRRL Y-2227</strain>
    </source>
</reference>
<dbReference type="OrthoDB" id="4021219at2759"/>
<accession>A0A8J2T6N5</accession>
<organism evidence="1 2">
    <name type="scientific">Zygosaccharomyces bailii (strain CLIB 213 / ATCC 58445 / CBS 680 / BCRC 21525 / NBRC 1098 / NCYC 1416 / NRRL Y-2227)</name>
    <dbReference type="NCBI Taxonomy" id="1333698"/>
    <lineage>
        <taxon>Eukaryota</taxon>
        <taxon>Fungi</taxon>
        <taxon>Dikarya</taxon>
        <taxon>Ascomycota</taxon>
        <taxon>Saccharomycotina</taxon>
        <taxon>Saccharomycetes</taxon>
        <taxon>Saccharomycetales</taxon>
        <taxon>Saccharomycetaceae</taxon>
        <taxon>Zygosaccharomyces</taxon>
    </lineage>
</organism>